<keyword evidence="3" id="KW-1185">Reference proteome</keyword>
<dbReference type="Proteomes" id="UP000315103">
    <property type="component" value="Unassembled WGS sequence"/>
</dbReference>
<feature type="transmembrane region" description="Helical" evidence="1">
    <location>
        <begin position="69"/>
        <end position="88"/>
    </location>
</feature>
<dbReference type="Pfam" id="PF11457">
    <property type="entry name" value="DUF3021"/>
    <property type="match status" value="1"/>
</dbReference>
<comment type="caution">
    <text evidence="2">The sequence shown here is derived from an EMBL/GenBank/DDBJ whole genome shotgun (WGS) entry which is preliminary data.</text>
</comment>
<keyword evidence="1" id="KW-0472">Membrane</keyword>
<dbReference type="RefSeq" id="WP_145285914.1">
    <property type="nucleotide sequence ID" value="NZ_VMSJ01000001.1"/>
</dbReference>
<reference evidence="2 3" key="1">
    <citation type="submission" date="2019-07" db="EMBL/GenBank/DDBJ databases">
        <title>Salinicoccus cyprini sp. nov., isolated from gastro-intestinal tract of mirror carp, Cyprinus carpio var. specularis, collected from Gobind Sagar Reservoir, Himachal Pradesh, India.</title>
        <authorList>
            <person name="Talwar C."/>
            <person name="Singh A.K."/>
            <person name="Lal R."/>
            <person name="Negi R.K."/>
        </authorList>
    </citation>
    <scope>NUCLEOTIDE SEQUENCE [LARGE SCALE GENOMIC DNA]</scope>
    <source>
        <strain evidence="2 3">CT19</strain>
    </source>
</reference>
<gene>
    <name evidence="2" type="ORF">FO441_03640</name>
</gene>
<dbReference type="AlphaFoldDB" id="A0A558AYR3"/>
<dbReference type="InterPro" id="IPR021560">
    <property type="entry name" value="DUF3021"/>
</dbReference>
<feature type="transmembrane region" description="Helical" evidence="1">
    <location>
        <begin position="94"/>
        <end position="116"/>
    </location>
</feature>
<dbReference type="EMBL" id="VMSJ01000001">
    <property type="protein sequence ID" value="TVT29387.1"/>
    <property type="molecule type" value="Genomic_DNA"/>
</dbReference>
<name>A0A558AYR3_9STAP</name>
<evidence type="ECO:0000313" key="2">
    <source>
        <dbReference type="EMBL" id="TVT29387.1"/>
    </source>
</evidence>
<proteinExistence type="predicted"/>
<keyword evidence="1" id="KW-1133">Transmembrane helix</keyword>
<dbReference type="OrthoDB" id="2224367at2"/>
<accession>A0A558AYR3</accession>
<sequence length="128" mass="14607">MHLVKKGLTRGTMLLLFMMVLLLLSYTNGASDEAIAYVFYGIIAFFLGVTSVIYLVGEWSFGKQIIVHYISMLLIVFPTLLLSGFYHTESFSDILQVFILFNKAGIILFFVTFFASKLIRTDRTKREV</sequence>
<evidence type="ECO:0000256" key="1">
    <source>
        <dbReference type="SAM" id="Phobius"/>
    </source>
</evidence>
<organism evidence="2 3">
    <name type="scientific">Salinicoccus cyprini</name>
    <dbReference type="NCBI Taxonomy" id="2493691"/>
    <lineage>
        <taxon>Bacteria</taxon>
        <taxon>Bacillati</taxon>
        <taxon>Bacillota</taxon>
        <taxon>Bacilli</taxon>
        <taxon>Bacillales</taxon>
        <taxon>Staphylococcaceae</taxon>
        <taxon>Salinicoccus</taxon>
    </lineage>
</organism>
<evidence type="ECO:0000313" key="3">
    <source>
        <dbReference type="Proteomes" id="UP000315103"/>
    </source>
</evidence>
<feature type="transmembrane region" description="Helical" evidence="1">
    <location>
        <begin position="39"/>
        <end position="57"/>
    </location>
</feature>
<protein>
    <submittedName>
        <fullName evidence="2">DUF3021 domain-containing protein</fullName>
    </submittedName>
</protein>
<keyword evidence="1" id="KW-0812">Transmembrane</keyword>